<name>A0ABS2MTH4_9FIRM</name>
<protein>
    <submittedName>
        <fullName evidence="1">Uncharacterized protein</fullName>
    </submittedName>
</protein>
<accession>A0ABS2MTH4</accession>
<evidence type="ECO:0000313" key="1">
    <source>
        <dbReference type="EMBL" id="MBM7562711.1"/>
    </source>
</evidence>
<evidence type="ECO:0000313" key="2">
    <source>
        <dbReference type="Proteomes" id="UP000767854"/>
    </source>
</evidence>
<dbReference type="EMBL" id="JAFBDT010000027">
    <property type="protein sequence ID" value="MBM7562711.1"/>
    <property type="molecule type" value="Genomic_DNA"/>
</dbReference>
<keyword evidence="2" id="KW-1185">Reference proteome</keyword>
<proteinExistence type="predicted"/>
<gene>
    <name evidence="1" type="ORF">JOC49_002272</name>
</gene>
<dbReference type="RefSeq" id="WP_204665138.1">
    <property type="nucleotide sequence ID" value="NZ_JAFBDT010000027.1"/>
</dbReference>
<organism evidence="1 2">
    <name type="scientific">Fusibacter tunisiensis</name>
    <dbReference type="NCBI Taxonomy" id="1008308"/>
    <lineage>
        <taxon>Bacteria</taxon>
        <taxon>Bacillati</taxon>
        <taxon>Bacillota</taxon>
        <taxon>Clostridia</taxon>
        <taxon>Eubacteriales</taxon>
        <taxon>Eubacteriales Family XII. Incertae Sedis</taxon>
        <taxon>Fusibacter</taxon>
    </lineage>
</organism>
<comment type="caution">
    <text evidence="1">The sequence shown here is derived from an EMBL/GenBank/DDBJ whole genome shotgun (WGS) entry which is preliminary data.</text>
</comment>
<reference evidence="1 2" key="1">
    <citation type="submission" date="2021-01" db="EMBL/GenBank/DDBJ databases">
        <title>Genomic Encyclopedia of Type Strains, Phase IV (KMG-IV): sequencing the most valuable type-strain genomes for metagenomic binning, comparative biology and taxonomic classification.</title>
        <authorList>
            <person name="Goeker M."/>
        </authorList>
    </citation>
    <scope>NUCLEOTIDE SEQUENCE [LARGE SCALE GENOMIC DNA]</scope>
    <source>
        <strain evidence="1 2">DSM 24436</strain>
    </source>
</reference>
<dbReference type="Proteomes" id="UP000767854">
    <property type="component" value="Unassembled WGS sequence"/>
</dbReference>
<sequence>MNNMLLVELIKKRLVDYESFLSLVPEFQDIYGISLENMESDDLKVLALGLHIDINNNTNDNSQISQKKQSKRKFEITKTEDLEEIIEKCQYEYFLYGVGINRVQDWLHEYKISPKPEYELFIRINLFVDLFLIFNSYFQIECDEKFAMFLIQLEKSAQNYMTVIDRSNYQKIIYEGEKAAISYRDIFALSAEIDSIYKAESDQILKFVSEVWDKLKLISAKGSKDKQLLLIVVIDIFGDLLNRNLSGTGSLYYEMSFVYDAEPFINDYGEEEFFEWIIEEVSISIEEYGKPIAENILDI</sequence>